<protein>
    <submittedName>
        <fullName evidence="2">Uncharacterized protein</fullName>
    </submittedName>
</protein>
<feature type="region of interest" description="Disordered" evidence="1">
    <location>
        <begin position="97"/>
        <end position="143"/>
    </location>
</feature>
<sequence length="143" mass="16376">MASALQRHGRRGEKVKTAHEGLWWEWDEDSEALRWELCHFTVFARTVPAELWENPQRVDAVERLRIPMQDILSAVRDMYENSSDLYTCLTFLQSRVLKSPIPPPPTDPSPLNRGRGRNSLTRRRETIETGSGGDGVPQLPPLE</sequence>
<dbReference type="VEuPathDB" id="CryptoDB:Cvel_27789"/>
<proteinExistence type="predicted"/>
<feature type="compositionally biased region" description="Low complexity" evidence="1">
    <location>
        <begin position="109"/>
        <end position="119"/>
    </location>
</feature>
<dbReference type="EMBL" id="CDMZ01002764">
    <property type="protein sequence ID" value="CEM43800.1"/>
    <property type="molecule type" value="Genomic_DNA"/>
</dbReference>
<gene>
    <name evidence="2" type="ORF">Cvel_27789</name>
</gene>
<evidence type="ECO:0000256" key="1">
    <source>
        <dbReference type="SAM" id="MobiDB-lite"/>
    </source>
</evidence>
<dbReference type="AlphaFoldDB" id="A0A0G4HIH4"/>
<name>A0A0G4HIH4_9ALVE</name>
<evidence type="ECO:0000313" key="2">
    <source>
        <dbReference type="EMBL" id="CEM43800.1"/>
    </source>
</evidence>
<accession>A0A0G4HIH4</accession>
<reference evidence="2" key="1">
    <citation type="submission" date="2014-11" db="EMBL/GenBank/DDBJ databases">
        <authorList>
            <person name="Otto D Thomas"/>
            <person name="Naeem Raeece"/>
        </authorList>
    </citation>
    <scope>NUCLEOTIDE SEQUENCE</scope>
</reference>
<organism evidence="2">
    <name type="scientific">Chromera velia CCMP2878</name>
    <dbReference type="NCBI Taxonomy" id="1169474"/>
    <lineage>
        <taxon>Eukaryota</taxon>
        <taxon>Sar</taxon>
        <taxon>Alveolata</taxon>
        <taxon>Colpodellida</taxon>
        <taxon>Chromeraceae</taxon>
        <taxon>Chromera</taxon>
    </lineage>
</organism>